<proteinExistence type="predicted"/>
<dbReference type="RefSeq" id="WP_418160955.1">
    <property type="nucleotide sequence ID" value="NZ_JBBLZC010000021.1"/>
</dbReference>
<keyword evidence="3" id="KW-1185">Reference proteome</keyword>
<evidence type="ECO:0000313" key="3">
    <source>
        <dbReference type="Proteomes" id="UP001375743"/>
    </source>
</evidence>
<dbReference type="EMBL" id="JBBLZC010000021">
    <property type="protein sequence ID" value="MEK0085109.1"/>
    <property type="molecule type" value="Genomic_DNA"/>
</dbReference>
<dbReference type="Proteomes" id="UP001375743">
    <property type="component" value="Unassembled WGS sequence"/>
</dbReference>
<evidence type="ECO:0000313" key="2">
    <source>
        <dbReference type="EMBL" id="MEK0085109.1"/>
    </source>
</evidence>
<organism evidence="2 3">
    <name type="scientific">Benzoatithermus flavus</name>
    <dbReference type="NCBI Taxonomy" id="3108223"/>
    <lineage>
        <taxon>Bacteria</taxon>
        <taxon>Pseudomonadati</taxon>
        <taxon>Pseudomonadota</taxon>
        <taxon>Alphaproteobacteria</taxon>
        <taxon>Geminicoccales</taxon>
        <taxon>Geminicoccaceae</taxon>
        <taxon>Benzoatithermus</taxon>
    </lineage>
</organism>
<dbReference type="PROSITE" id="PS51257">
    <property type="entry name" value="PROKAR_LIPOPROTEIN"/>
    <property type="match status" value="1"/>
</dbReference>
<evidence type="ECO:0008006" key="4">
    <source>
        <dbReference type="Google" id="ProtNLM"/>
    </source>
</evidence>
<feature type="chain" id="PRO_5047181766" description="Surface antigen domain-containing protein" evidence="1">
    <location>
        <begin position="24"/>
        <end position="116"/>
    </location>
</feature>
<name>A0ABU8XXN9_9PROT</name>
<evidence type="ECO:0000256" key="1">
    <source>
        <dbReference type="SAM" id="SignalP"/>
    </source>
</evidence>
<gene>
    <name evidence="2" type="ORF">U1T56_18305</name>
</gene>
<comment type="caution">
    <text evidence="2">The sequence shown here is derived from an EMBL/GenBank/DDBJ whole genome shotgun (WGS) entry which is preliminary data.</text>
</comment>
<reference evidence="2 3" key="1">
    <citation type="submission" date="2024-01" db="EMBL/GenBank/DDBJ databases">
        <title>Multi-omics insights into the function and evolution of sodium benzoate biodegradation pathways in Benzoatithermus flavus gen. nov., sp. nov. from hot spring.</title>
        <authorList>
            <person name="Hu C.-J."/>
            <person name="Li W.-J."/>
        </authorList>
    </citation>
    <scope>NUCLEOTIDE SEQUENCE [LARGE SCALE GENOMIC DNA]</scope>
    <source>
        <strain evidence="2 3">SYSU G07066</strain>
    </source>
</reference>
<keyword evidence="1" id="KW-0732">Signal</keyword>
<sequence length="116" mass="13094">MQRRSTTALFALALLLAACVGTKDDGSPLSHADLRDADVAIAARAMQQALETLPDGRRLDWKGYVGTGGSFKPFRTYVSTGGYYCRQYTEELHLYDRTSTFKHEACRDEQGRWIWL</sequence>
<accession>A0ABU8XXN9</accession>
<protein>
    <recommendedName>
        <fullName evidence="4">Surface antigen domain-containing protein</fullName>
    </recommendedName>
</protein>
<feature type="signal peptide" evidence="1">
    <location>
        <begin position="1"/>
        <end position="23"/>
    </location>
</feature>